<keyword evidence="2" id="KW-0378">Hydrolase</keyword>
<evidence type="ECO:0000313" key="4">
    <source>
        <dbReference type="EMBL" id="QTH23993.1"/>
    </source>
</evidence>
<reference evidence="4" key="1">
    <citation type="submission" date="2020-07" db="EMBL/GenBank/DDBJ databases">
        <authorList>
            <person name="Camacho E."/>
        </authorList>
    </citation>
    <scope>NUCLEOTIDE SEQUENCE</scope>
    <source>
        <strain evidence="4">MPO218</strain>
    </source>
</reference>
<dbReference type="EMBL" id="CP059319">
    <property type="protein sequence ID" value="QTH23993.1"/>
    <property type="molecule type" value="Genomic_DNA"/>
</dbReference>
<name>A0A975D7A0_9SPHN</name>
<organism evidence="4 5">
    <name type="scientific">Rhizorhabdus wittichii</name>
    <dbReference type="NCBI Taxonomy" id="160791"/>
    <lineage>
        <taxon>Bacteria</taxon>
        <taxon>Pseudomonadati</taxon>
        <taxon>Pseudomonadota</taxon>
        <taxon>Alphaproteobacteria</taxon>
        <taxon>Sphingomonadales</taxon>
        <taxon>Sphingomonadaceae</taxon>
        <taxon>Rhizorhabdus</taxon>
    </lineage>
</organism>
<accession>A0A975D7A0</accession>
<sequence length="142" mass="15021">MSPDGSRELVEGLIAASPFHAALGIDLDEVSVERQQVRIGLRYRDMHQREPASGRHHGGVIAALVDVAGTFAAIAAIGRNAPTTSLSIDFLRPPTPSSDLIAVGQVRHAGRTVGRADVDVTDRTGRLVAIGRVRLAWSPADA</sequence>
<dbReference type="CDD" id="cd03443">
    <property type="entry name" value="PaaI_thioesterase"/>
    <property type="match status" value="1"/>
</dbReference>
<dbReference type="PANTHER" id="PTHR21660">
    <property type="entry name" value="THIOESTERASE SUPERFAMILY MEMBER-RELATED"/>
    <property type="match status" value="1"/>
</dbReference>
<dbReference type="InterPro" id="IPR003736">
    <property type="entry name" value="PAAI_dom"/>
</dbReference>
<dbReference type="RefSeq" id="WP_208634118.1">
    <property type="nucleotide sequence ID" value="NZ_CP059319.1"/>
</dbReference>
<evidence type="ECO:0000313" key="5">
    <source>
        <dbReference type="Proteomes" id="UP000664914"/>
    </source>
</evidence>
<evidence type="ECO:0000256" key="1">
    <source>
        <dbReference type="ARBA" id="ARBA00008324"/>
    </source>
</evidence>
<dbReference type="Pfam" id="PF03061">
    <property type="entry name" value="4HBT"/>
    <property type="match status" value="1"/>
</dbReference>
<reference evidence="4" key="2">
    <citation type="submission" date="2021-04" db="EMBL/GenBank/DDBJ databases">
        <title>Isolation and genomic analysis of the ibuprofen-degrading bacterium Sphingomonas strain MPO218.</title>
        <authorList>
            <person name="Aulestia M."/>
            <person name="Flores A."/>
            <person name="Mangas E.L."/>
            <person name="Perez-Pulido A.J."/>
            <person name="Santero E."/>
            <person name="Camacho E.M."/>
        </authorList>
    </citation>
    <scope>NUCLEOTIDE SEQUENCE</scope>
    <source>
        <strain evidence="4">MPO218</strain>
    </source>
</reference>
<proteinExistence type="inferred from homology"/>
<dbReference type="InterPro" id="IPR039298">
    <property type="entry name" value="ACOT13"/>
</dbReference>
<dbReference type="PANTHER" id="PTHR21660:SF1">
    <property type="entry name" value="ACYL-COENZYME A THIOESTERASE 13"/>
    <property type="match status" value="1"/>
</dbReference>
<evidence type="ECO:0000259" key="3">
    <source>
        <dbReference type="Pfam" id="PF03061"/>
    </source>
</evidence>
<evidence type="ECO:0000256" key="2">
    <source>
        <dbReference type="ARBA" id="ARBA00022801"/>
    </source>
</evidence>
<dbReference type="Gene3D" id="3.10.129.10">
    <property type="entry name" value="Hotdog Thioesterase"/>
    <property type="match status" value="1"/>
</dbReference>
<dbReference type="InterPro" id="IPR029069">
    <property type="entry name" value="HotDog_dom_sf"/>
</dbReference>
<dbReference type="AlphaFoldDB" id="A0A975D7A0"/>
<dbReference type="InterPro" id="IPR006683">
    <property type="entry name" value="Thioestr_dom"/>
</dbReference>
<dbReference type="SUPFAM" id="SSF54637">
    <property type="entry name" value="Thioesterase/thiol ester dehydrase-isomerase"/>
    <property type="match status" value="1"/>
</dbReference>
<comment type="similarity">
    <text evidence="1">Belongs to the thioesterase PaaI family.</text>
</comment>
<feature type="domain" description="Thioesterase" evidence="3">
    <location>
        <begin position="56"/>
        <end position="129"/>
    </location>
</feature>
<gene>
    <name evidence="4" type="ORF">HRJ34_11050</name>
</gene>
<dbReference type="GO" id="GO:0047617">
    <property type="term" value="F:fatty acyl-CoA hydrolase activity"/>
    <property type="evidence" value="ECO:0007669"/>
    <property type="project" value="InterPro"/>
</dbReference>
<dbReference type="Proteomes" id="UP000664914">
    <property type="component" value="Chromosome"/>
</dbReference>
<protein>
    <submittedName>
        <fullName evidence="4">PaaI family thioesterase</fullName>
    </submittedName>
</protein>
<dbReference type="NCBIfam" id="TIGR00369">
    <property type="entry name" value="unchar_dom_1"/>
    <property type="match status" value="1"/>
</dbReference>